<comment type="similarity">
    <text evidence="1">Belongs to the sigma-70 factor family. ECF subfamily.</text>
</comment>
<reference evidence="8" key="1">
    <citation type="journal article" date="2019" name="Int. J. Syst. Evol. Microbiol.">
        <title>The Global Catalogue of Microorganisms (GCM) 10K type strain sequencing project: providing services to taxonomists for standard genome sequencing and annotation.</title>
        <authorList>
            <consortium name="The Broad Institute Genomics Platform"/>
            <consortium name="The Broad Institute Genome Sequencing Center for Infectious Disease"/>
            <person name="Wu L."/>
            <person name="Ma J."/>
        </authorList>
    </citation>
    <scope>NUCLEOTIDE SEQUENCE [LARGE SCALE GENOMIC DNA]</scope>
    <source>
        <strain evidence="8">CGMCC 1.10759</strain>
    </source>
</reference>
<evidence type="ECO:0000259" key="6">
    <source>
        <dbReference type="Pfam" id="PF08281"/>
    </source>
</evidence>
<proteinExistence type="inferred from homology"/>
<name>A0ABV8T486_9GAMM</name>
<evidence type="ECO:0000259" key="5">
    <source>
        <dbReference type="Pfam" id="PF04542"/>
    </source>
</evidence>
<dbReference type="SUPFAM" id="SSF88659">
    <property type="entry name" value="Sigma3 and sigma4 domains of RNA polymerase sigma factors"/>
    <property type="match status" value="1"/>
</dbReference>
<dbReference type="PANTHER" id="PTHR43133">
    <property type="entry name" value="RNA POLYMERASE ECF-TYPE SIGMA FACTO"/>
    <property type="match status" value="1"/>
</dbReference>
<dbReference type="PANTHER" id="PTHR43133:SF63">
    <property type="entry name" value="RNA POLYMERASE SIGMA FACTOR FECI-RELATED"/>
    <property type="match status" value="1"/>
</dbReference>
<comment type="caution">
    <text evidence="7">The sequence shown here is derived from an EMBL/GenBank/DDBJ whole genome shotgun (WGS) entry which is preliminary data.</text>
</comment>
<dbReference type="Gene3D" id="1.10.1740.10">
    <property type="match status" value="1"/>
</dbReference>
<keyword evidence="8" id="KW-1185">Reference proteome</keyword>
<protein>
    <submittedName>
        <fullName evidence="7">Sigma-70 family RNA polymerase sigma factor</fullName>
    </submittedName>
</protein>
<evidence type="ECO:0000313" key="7">
    <source>
        <dbReference type="EMBL" id="MFC4314155.1"/>
    </source>
</evidence>
<keyword evidence="3" id="KW-0731">Sigma factor</keyword>
<dbReference type="InterPro" id="IPR039425">
    <property type="entry name" value="RNA_pol_sigma-70-like"/>
</dbReference>
<dbReference type="Gene3D" id="1.10.10.10">
    <property type="entry name" value="Winged helix-like DNA-binding domain superfamily/Winged helix DNA-binding domain"/>
    <property type="match status" value="1"/>
</dbReference>
<dbReference type="InterPro" id="IPR007627">
    <property type="entry name" value="RNA_pol_sigma70_r2"/>
</dbReference>
<dbReference type="InterPro" id="IPR014284">
    <property type="entry name" value="RNA_pol_sigma-70_dom"/>
</dbReference>
<evidence type="ECO:0000256" key="4">
    <source>
        <dbReference type="ARBA" id="ARBA00023163"/>
    </source>
</evidence>
<dbReference type="RefSeq" id="WP_380605103.1">
    <property type="nucleotide sequence ID" value="NZ_JBHSDU010000015.1"/>
</dbReference>
<keyword evidence="4" id="KW-0804">Transcription</keyword>
<dbReference type="NCBIfam" id="TIGR02937">
    <property type="entry name" value="sigma70-ECF"/>
    <property type="match status" value="1"/>
</dbReference>
<dbReference type="InterPro" id="IPR036388">
    <property type="entry name" value="WH-like_DNA-bd_sf"/>
</dbReference>
<evidence type="ECO:0000256" key="2">
    <source>
        <dbReference type="ARBA" id="ARBA00023015"/>
    </source>
</evidence>
<evidence type="ECO:0000256" key="3">
    <source>
        <dbReference type="ARBA" id="ARBA00023082"/>
    </source>
</evidence>
<dbReference type="InterPro" id="IPR013325">
    <property type="entry name" value="RNA_pol_sigma_r2"/>
</dbReference>
<feature type="domain" description="RNA polymerase sigma-70 region 2" evidence="5">
    <location>
        <begin position="16"/>
        <end position="78"/>
    </location>
</feature>
<feature type="domain" description="RNA polymerase sigma factor 70 region 4 type 2" evidence="6">
    <location>
        <begin position="112"/>
        <end position="160"/>
    </location>
</feature>
<sequence length="175" mass="19777">MSNHRQRRDIEDTFLQHWSQLRSAAQAIVGVREAAEDVTQSAYVKVLEISGELTVRQPVGFCFQVVRNLAIDHRRRAALESHVFMDESHGEAVPAQLASPEQSLITQQHVRMVEEVLDALPARTRVAFTLYRLNGMTQREIAKELDVSPTLVNFMIRDAIDALKRCRGLVDAGRS</sequence>
<dbReference type="InterPro" id="IPR013324">
    <property type="entry name" value="RNA_pol_sigma_r3/r4-like"/>
</dbReference>
<evidence type="ECO:0000313" key="8">
    <source>
        <dbReference type="Proteomes" id="UP001595904"/>
    </source>
</evidence>
<dbReference type="Pfam" id="PF04542">
    <property type="entry name" value="Sigma70_r2"/>
    <property type="match status" value="1"/>
</dbReference>
<accession>A0ABV8T486</accession>
<dbReference type="SUPFAM" id="SSF88946">
    <property type="entry name" value="Sigma2 domain of RNA polymerase sigma factors"/>
    <property type="match status" value="1"/>
</dbReference>
<evidence type="ECO:0000256" key="1">
    <source>
        <dbReference type="ARBA" id="ARBA00010641"/>
    </source>
</evidence>
<keyword evidence="2" id="KW-0805">Transcription regulation</keyword>
<gene>
    <name evidence="7" type="ORF">ACFPN2_34090</name>
</gene>
<dbReference type="Proteomes" id="UP001595904">
    <property type="component" value="Unassembled WGS sequence"/>
</dbReference>
<dbReference type="InterPro" id="IPR013249">
    <property type="entry name" value="RNA_pol_sigma70_r4_t2"/>
</dbReference>
<organism evidence="7 8">
    <name type="scientific">Steroidobacter flavus</name>
    <dbReference type="NCBI Taxonomy" id="1842136"/>
    <lineage>
        <taxon>Bacteria</taxon>
        <taxon>Pseudomonadati</taxon>
        <taxon>Pseudomonadota</taxon>
        <taxon>Gammaproteobacteria</taxon>
        <taxon>Steroidobacterales</taxon>
        <taxon>Steroidobacteraceae</taxon>
        <taxon>Steroidobacter</taxon>
    </lineage>
</organism>
<dbReference type="Pfam" id="PF08281">
    <property type="entry name" value="Sigma70_r4_2"/>
    <property type="match status" value="1"/>
</dbReference>
<dbReference type="EMBL" id="JBHSDU010000015">
    <property type="protein sequence ID" value="MFC4314155.1"/>
    <property type="molecule type" value="Genomic_DNA"/>
</dbReference>